<evidence type="ECO:0000313" key="1">
    <source>
        <dbReference type="EMBL" id="KAB0640669.1"/>
    </source>
</evidence>
<dbReference type="AlphaFoldDB" id="A0A6L3N3T2"/>
<gene>
    <name evidence="1" type="ORF">F7R25_04010</name>
</gene>
<protein>
    <recommendedName>
        <fullName evidence="3">MORN repeat-containing protein</fullName>
    </recommendedName>
</protein>
<proteinExistence type="predicted"/>
<dbReference type="Proteomes" id="UP000473470">
    <property type="component" value="Unassembled WGS sequence"/>
</dbReference>
<accession>A0A6L3N3T2</accession>
<dbReference type="RefSeq" id="WP_150998417.1">
    <property type="nucleotide sequence ID" value="NZ_CABVPM010000001.1"/>
</dbReference>
<organism evidence="1 2">
    <name type="scientific">Burkholderia stagnalis</name>
    <dbReference type="NCBI Taxonomy" id="1503054"/>
    <lineage>
        <taxon>Bacteria</taxon>
        <taxon>Pseudomonadati</taxon>
        <taxon>Pseudomonadota</taxon>
        <taxon>Betaproteobacteria</taxon>
        <taxon>Burkholderiales</taxon>
        <taxon>Burkholderiaceae</taxon>
        <taxon>Burkholderia</taxon>
        <taxon>Burkholderia cepacia complex</taxon>
    </lineage>
</organism>
<evidence type="ECO:0008006" key="3">
    <source>
        <dbReference type="Google" id="ProtNLM"/>
    </source>
</evidence>
<dbReference type="EMBL" id="VZOK01000004">
    <property type="protein sequence ID" value="KAB0640669.1"/>
    <property type="molecule type" value="Genomic_DNA"/>
</dbReference>
<name>A0A6L3N3T2_9BURK</name>
<reference evidence="1 2" key="1">
    <citation type="submission" date="2019-09" db="EMBL/GenBank/DDBJ databases">
        <title>Draft genome sequences of 48 bacterial type strains from the CCUG.</title>
        <authorList>
            <person name="Tunovic T."/>
            <person name="Pineiro-Iglesias B."/>
            <person name="Unosson C."/>
            <person name="Inganas E."/>
            <person name="Ohlen M."/>
            <person name="Cardew S."/>
            <person name="Jensie-Markopoulos S."/>
            <person name="Salva-Serra F."/>
            <person name="Jaen-Luchoro D."/>
            <person name="Karlsson R."/>
            <person name="Svensson-Stadler L."/>
            <person name="Chun J."/>
            <person name="Moore E."/>
        </authorList>
    </citation>
    <scope>NUCLEOTIDE SEQUENCE [LARGE SCALE GENOMIC DNA]</scope>
    <source>
        <strain evidence="1 2">CCUG 65686</strain>
    </source>
</reference>
<sequence length="125" mass="14307">MKNGRHESNGTVEYYKDDKLHRDDGPAIIDNDGYKIWYKHGVIHRLNGPAVEGPEGDKAYYVNGKLHNENGPALINKFGKEEWHIEGIRYTEQEFNAKTKLASIKCFGSDTTKQRANQQTKSIDR</sequence>
<comment type="caution">
    <text evidence="1">The sequence shown here is derived from an EMBL/GenBank/DDBJ whole genome shotgun (WGS) entry which is preliminary data.</text>
</comment>
<evidence type="ECO:0000313" key="2">
    <source>
        <dbReference type="Proteomes" id="UP000473470"/>
    </source>
</evidence>